<dbReference type="InterPro" id="IPR039801">
    <property type="entry name" value="EPS8-like"/>
</dbReference>
<feature type="compositionally biased region" description="Pro residues" evidence="3">
    <location>
        <begin position="172"/>
        <end position="187"/>
    </location>
</feature>
<dbReference type="CDD" id="cd01210">
    <property type="entry name" value="PTB_EPS8"/>
    <property type="match status" value="1"/>
</dbReference>
<dbReference type="GO" id="GO:0003779">
    <property type="term" value="F:actin binding"/>
    <property type="evidence" value="ECO:0007669"/>
    <property type="project" value="TreeGrafter"/>
</dbReference>
<feature type="region of interest" description="Disordered" evidence="3">
    <location>
        <begin position="508"/>
        <end position="585"/>
    </location>
</feature>
<keyword evidence="6" id="KW-1185">Reference proteome</keyword>
<dbReference type="Pfam" id="PF18016">
    <property type="entry name" value="SAM_3"/>
    <property type="match status" value="1"/>
</dbReference>
<feature type="region of interest" description="Disordered" evidence="3">
    <location>
        <begin position="159"/>
        <end position="208"/>
    </location>
</feature>
<dbReference type="InterPro" id="IPR041418">
    <property type="entry name" value="SAM_3"/>
</dbReference>
<reference evidence="5" key="1">
    <citation type="submission" date="2021-06" db="EMBL/GenBank/DDBJ databases">
        <authorList>
            <person name="Hodson N. C."/>
            <person name="Mongue J. A."/>
            <person name="Jaron S. K."/>
        </authorList>
    </citation>
    <scope>NUCLEOTIDE SEQUENCE</scope>
</reference>
<dbReference type="InterPro" id="IPR055093">
    <property type="entry name" value="EPS8_2nd"/>
</dbReference>
<name>A0A8J2K3H8_9HEXA</name>
<dbReference type="Proteomes" id="UP000708208">
    <property type="component" value="Unassembled WGS sequence"/>
</dbReference>
<dbReference type="PROSITE" id="PS50002">
    <property type="entry name" value="SH3"/>
    <property type="match status" value="1"/>
</dbReference>
<feature type="domain" description="SH3" evidence="4">
    <location>
        <begin position="455"/>
        <end position="514"/>
    </location>
</feature>
<dbReference type="PANTHER" id="PTHR12287:SF23">
    <property type="entry name" value="AROUSER, ISOFORM A-RELATED"/>
    <property type="match status" value="1"/>
</dbReference>
<protein>
    <recommendedName>
        <fullName evidence="4">SH3 domain-containing protein</fullName>
    </recommendedName>
</protein>
<dbReference type="AlphaFoldDB" id="A0A8J2K3H8"/>
<evidence type="ECO:0000259" key="4">
    <source>
        <dbReference type="PROSITE" id="PS50002"/>
    </source>
</evidence>
<dbReference type="InterPro" id="IPR001452">
    <property type="entry name" value="SH3_domain"/>
</dbReference>
<evidence type="ECO:0000256" key="1">
    <source>
        <dbReference type="ARBA" id="ARBA00022443"/>
    </source>
</evidence>
<proteinExistence type="predicted"/>
<dbReference type="GO" id="GO:0035023">
    <property type="term" value="P:regulation of Rho protein signal transduction"/>
    <property type="evidence" value="ECO:0007669"/>
    <property type="project" value="TreeGrafter"/>
</dbReference>
<dbReference type="GO" id="GO:0005886">
    <property type="term" value="C:plasma membrane"/>
    <property type="evidence" value="ECO:0007669"/>
    <property type="project" value="TreeGrafter"/>
</dbReference>
<keyword evidence="1 2" id="KW-0728">SH3 domain</keyword>
<sequence>MRGINESSYMSDEHGVFDSDVDGSFSGGHGGASTSGNVYTVEHLATFGLSEDLAFPADGMRRLLHMEKAGFGIWSQKMRIRLEYRSIVILDYENGNEMERFPLQLIRDPTAFTNPNPGELYNNILAFVVHPTEMHIFQCFNISATDIVEDIKMALSGRLPPQRQRHGSQNSLPPPPVNPPPEPPSYPPVIGKGVSDEVRDEDVSSVGSEGNYDREVAILNRCFDDIERFIARLQYAAAAYRELQRRRKSKKNKKKDHGEGLLSMRAKPPQEREFVDILQKFKLSFNLLARLKTHIHDPNAPELVHFLFTPLALIVDASRDAHRAGLASQVVSPLLSPGAIELLNNCLTSKETELWHSLGDAWLLSREQWKSYVHPYQPVFMDGWSPTIPESSLAGSVASEAKTTKHIEDMRVKENLLQMQMPVDRHQRRSISPVDMMGDEFGSGQRAFMDSVRSRGGKIVVVTHHRTANNHKELTVVRGEYLEVLDDSKKWWKARNWKGQVAHVPHTIVSSPNDFPSEPGAYHGMDNGRGGNWSPPSSVASSEENFVPSRKEATPPPIPAVESKPSPSRSSTASPVIPKSHQPRPMDIMNEEMKNVLAIYRENRPKIAIQKTPEVYINQDSSVSEVHDWLKAKNFSDFTIRQLSGMNGNELFALKKSELEKICGEKEGRRLDSQITVSRNISGFKTARSSELRAILAKARAKVESDGDDLTDTHQFVLKKTTENNTRMNSVSNINQVSEIPEIKKEKPKAKPSFSRQESVPPPPPPPISSIPSRKDKGVVQSNSFVTSRYDPDTDDDDTGFEGIDDGKSTLSKMIAKRQKELLRK</sequence>
<feature type="compositionally biased region" description="Pro residues" evidence="3">
    <location>
        <begin position="760"/>
        <end position="769"/>
    </location>
</feature>
<dbReference type="GO" id="GO:0007266">
    <property type="term" value="P:Rho protein signal transduction"/>
    <property type="evidence" value="ECO:0007669"/>
    <property type="project" value="TreeGrafter"/>
</dbReference>
<feature type="compositionally biased region" description="Low complexity" evidence="3">
    <location>
        <begin position="563"/>
        <end position="575"/>
    </location>
</feature>
<dbReference type="InterPro" id="IPR013625">
    <property type="entry name" value="PTB"/>
</dbReference>
<evidence type="ECO:0000313" key="5">
    <source>
        <dbReference type="EMBL" id="CAG7731427.1"/>
    </source>
</evidence>
<evidence type="ECO:0000256" key="2">
    <source>
        <dbReference type="PROSITE-ProRule" id="PRU00192"/>
    </source>
</evidence>
<organism evidence="5 6">
    <name type="scientific">Allacma fusca</name>
    <dbReference type="NCBI Taxonomy" id="39272"/>
    <lineage>
        <taxon>Eukaryota</taxon>
        <taxon>Metazoa</taxon>
        <taxon>Ecdysozoa</taxon>
        <taxon>Arthropoda</taxon>
        <taxon>Hexapoda</taxon>
        <taxon>Collembola</taxon>
        <taxon>Symphypleona</taxon>
        <taxon>Sminthuridae</taxon>
        <taxon>Allacma</taxon>
    </lineage>
</organism>
<accession>A0A8J2K3H8</accession>
<dbReference type="SMART" id="SM00326">
    <property type="entry name" value="SH3"/>
    <property type="match status" value="1"/>
</dbReference>
<evidence type="ECO:0000256" key="3">
    <source>
        <dbReference type="SAM" id="MobiDB-lite"/>
    </source>
</evidence>
<feature type="compositionally biased region" description="Polar residues" evidence="3">
    <location>
        <begin position="534"/>
        <end position="544"/>
    </location>
</feature>
<comment type="caution">
    <text evidence="5">The sequence shown here is derived from an EMBL/GenBank/DDBJ whole genome shotgun (WGS) entry which is preliminary data.</text>
</comment>
<dbReference type="PANTHER" id="PTHR12287">
    <property type="entry name" value="EPIDERMAL GROWTH FACTOR RECEPTOR KINASE SUBSTRATE EPS8-RELATED PROTEIN"/>
    <property type="match status" value="1"/>
</dbReference>
<dbReference type="Pfam" id="PF08416">
    <property type="entry name" value="PTB"/>
    <property type="match status" value="1"/>
</dbReference>
<feature type="region of interest" description="Disordered" evidence="3">
    <location>
        <begin position="731"/>
        <end position="807"/>
    </location>
</feature>
<gene>
    <name evidence="5" type="ORF">AFUS01_LOCUS20019</name>
</gene>
<feature type="compositionally biased region" description="Acidic residues" evidence="3">
    <location>
        <begin position="793"/>
        <end position="804"/>
    </location>
</feature>
<dbReference type="InterPro" id="IPR033928">
    <property type="entry name" value="EPS8_PTB"/>
</dbReference>
<evidence type="ECO:0000313" key="6">
    <source>
        <dbReference type="Proteomes" id="UP000708208"/>
    </source>
</evidence>
<dbReference type="OrthoDB" id="4680325at2759"/>
<dbReference type="Pfam" id="PF22975">
    <property type="entry name" value="EPS8_2nd"/>
    <property type="match status" value="1"/>
</dbReference>
<dbReference type="EMBL" id="CAJVCH010212495">
    <property type="protein sequence ID" value="CAG7731427.1"/>
    <property type="molecule type" value="Genomic_DNA"/>
</dbReference>